<proteinExistence type="predicted"/>
<evidence type="ECO:0008006" key="4">
    <source>
        <dbReference type="Google" id="ProtNLM"/>
    </source>
</evidence>
<accession>A0A1I4Q8V7</accession>
<evidence type="ECO:0000313" key="2">
    <source>
        <dbReference type="EMBL" id="SFM36105.1"/>
    </source>
</evidence>
<keyword evidence="3" id="KW-1185">Reference proteome</keyword>
<dbReference type="STRING" id="52442.SAMN05421880_11413"/>
<name>A0A1I4Q8V7_9PROT</name>
<evidence type="ECO:0000256" key="1">
    <source>
        <dbReference type="SAM" id="SignalP"/>
    </source>
</evidence>
<sequence>MTIKIRFLLLSALMLSLMGGFIPDSAATHISKPVLKEYKVEYDLGEKIVLVGWVEYDDQPTSDVLLNVKVFQPEGVELLERSIVSDERGYFRIELETENLSPGNYRIVVTSHCREVHRSICNYRNEALTIRLKQ</sequence>
<feature type="chain" id="PRO_5011499018" description="Carboxypeptidase regulatory-like domain-containing protein" evidence="1">
    <location>
        <begin position="27"/>
        <end position="134"/>
    </location>
</feature>
<protein>
    <recommendedName>
        <fullName evidence="4">Carboxypeptidase regulatory-like domain-containing protein</fullName>
    </recommendedName>
</protein>
<reference evidence="2 3" key="1">
    <citation type="submission" date="2016-10" db="EMBL/GenBank/DDBJ databases">
        <authorList>
            <person name="de Groot N.N."/>
        </authorList>
    </citation>
    <scope>NUCLEOTIDE SEQUENCE [LARGE SCALE GENOMIC DNA]</scope>
    <source>
        <strain evidence="2 3">Nm146</strain>
    </source>
</reference>
<gene>
    <name evidence="2" type="ORF">SAMN05421880_11413</name>
</gene>
<feature type="signal peptide" evidence="1">
    <location>
        <begin position="1"/>
        <end position="26"/>
    </location>
</feature>
<dbReference type="EMBL" id="FOUF01000014">
    <property type="protein sequence ID" value="SFM36105.1"/>
    <property type="molecule type" value="Genomic_DNA"/>
</dbReference>
<dbReference type="RefSeq" id="WP_090668801.1">
    <property type="nucleotide sequence ID" value="NZ_FOUF01000014.1"/>
</dbReference>
<evidence type="ECO:0000313" key="3">
    <source>
        <dbReference type="Proteomes" id="UP000199561"/>
    </source>
</evidence>
<dbReference type="AlphaFoldDB" id="A0A1I4Q8V7"/>
<keyword evidence="1" id="KW-0732">Signal</keyword>
<organism evidence="2 3">
    <name type="scientific">Nitrosomonas nitrosa</name>
    <dbReference type="NCBI Taxonomy" id="52442"/>
    <lineage>
        <taxon>Bacteria</taxon>
        <taxon>Pseudomonadati</taxon>
        <taxon>Pseudomonadota</taxon>
        <taxon>Betaproteobacteria</taxon>
        <taxon>Nitrosomonadales</taxon>
        <taxon>Nitrosomonadaceae</taxon>
        <taxon>Nitrosomonas</taxon>
    </lineage>
</organism>
<dbReference type="Proteomes" id="UP000199561">
    <property type="component" value="Unassembled WGS sequence"/>
</dbReference>